<dbReference type="SUPFAM" id="SSF47005">
    <property type="entry name" value="Peripheral subunit-binding domain of 2-oxo acid dehydrogenase complex"/>
    <property type="match status" value="1"/>
</dbReference>
<dbReference type="InterPro" id="IPR036625">
    <property type="entry name" value="E3-bd_dom_sf"/>
</dbReference>
<evidence type="ECO:0000259" key="10">
    <source>
        <dbReference type="PROSITE" id="PS50968"/>
    </source>
</evidence>
<dbReference type="AlphaFoldDB" id="A0A1L4CZC6"/>
<keyword evidence="13" id="KW-1185">Reference proteome</keyword>
<dbReference type="InterPro" id="IPR000089">
    <property type="entry name" value="Biotin_lipoyl"/>
</dbReference>
<dbReference type="InterPro" id="IPR006257">
    <property type="entry name" value="LAT1"/>
</dbReference>
<feature type="domain" description="Peripheral subunit-binding (PSBD)" evidence="11">
    <location>
        <begin position="134"/>
        <end position="171"/>
    </location>
</feature>
<proteinExistence type="inferred from homology"/>
<dbReference type="PANTHER" id="PTHR23151">
    <property type="entry name" value="DIHYDROLIPOAMIDE ACETYL/SUCCINYL-TRANSFERASE-RELATED"/>
    <property type="match status" value="1"/>
</dbReference>
<dbReference type="NCBIfam" id="TIGR01349">
    <property type="entry name" value="PDHac_trf_mito"/>
    <property type="match status" value="1"/>
</dbReference>
<feature type="compositionally biased region" description="Polar residues" evidence="9">
    <location>
        <begin position="117"/>
        <end position="126"/>
    </location>
</feature>
<evidence type="ECO:0000256" key="6">
    <source>
        <dbReference type="ARBA" id="ARBA00025211"/>
    </source>
</evidence>
<evidence type="ECO:0000259" key="11">
    <source>
        <dbReference type="PROSITE" id="PS51826"/>
    </source>
</evidence>
<name>A0A1L4CZC6_9BACT</name>
<dbReference type="SUPFAM" id="SSF51230">
    <property type="entry name" value="Single hybrid motif"/>
    <property type="match status" value="1"/>
</dbReference>
<evidence type="ECO:0000256" key="8">
    <source>
        <dbReference type="RuleBase" id="RU361137"/>
    </source>
</evidence>
<comment type="function">
    <text evidence="6">The pyruvate dehydrogenase complex catalyzes the overall conversion of pyruvate to acetyl-CoA and CO(2). It contains multiple copies of three enzymatic components: pyruvate dehydrogenase (E1), dihydrolipoamide acetyltransferase (E2) and lipoamide dehydrogenase (E3).</text>
</comment>
<dbReference type="Pfam" id="PF00198">
    <property type="entry name" value="2-oxoacid_dh"/>
    <property type="match status" value="1"/>
</dbReference>
<feature type="domain" description="Lipoyl-binding" evidence="10">
    <location>
        <begin position="2"/>
        <end position="77"/>
    </location>
</feature>
<evidence type="ECO:0000313" key="13">
    <source>
        <dbReference type="Proteomes" id="UP000184731"/>
    </source>
</evidence>
<evidence type="ECO:0000256" key="7">
    <source>
        <dbReference type="ARBA" id="ARBA00048370"/>
    </source>
</evidence>
<keyword evidence="12" id="KW-0670">Pyruvate</keyword>
<dbReference type="SUPFAM" id="SSF52777">
    <property type="entry name" value="CoA-dependent acyltransferases"/>
    <property type="match status" value="1"/>
</dbReference>
<evidence type="ECO:0000256" key="2">
    <source>
        <dbReference type="ARBA" id="ARBA00011484"/>
    </source>
</evidence>
<dbReference type="Gene3D" id="4.10.320.10">
    <property type="entry name" value="E3-binding domain"/>
    <property type="match status" value="1"/>
</dbReference>
<dbReference type="InterPro" id="IPR023213">
    <property type="entry name" value="CAT-like_dom_sf"/>
</dbReference>
<dbReference type="EC" id="2.3.1.12" evidence="8"/>
<protein>
    <recommendedName>
        <fullName evidence="8">Acetyltransferase component of pyruvate dehydrogenase complex</fullName>
        <ecNumber evidence="8">2.3.1.12</ecNumber>
    </recommendedName>
</protein>
<comment type="similarity">
    <text evidence="1 8">Belongs to the 2-oxoacid dehydrogenase family.</text>
</comment>
<evidence type="ECO:0000256" key="5">
    <source>
        <dbReference type="ARBA" id="ARBA00023315"/>
    </source>
</evidence>
<dbReference type="Gene3D" id="3.30.559.10">
    <property type="entry name" value="Chloramphenicol acetyltransferase-like domain"/>
    <property type="match status" value="1"/>
</dbReference>
<dbReference type="GO" id="GO:0006086">
    <property type="term" value="P:pyruvate decarboxylation to acetyl-CoA"/>
    <property type="evidence" value="ECO:0007669"/>
    <property type="project" value="InterPro"/>
</dbReference>
<dbReference type="Gene3D" id="2.40.50.100">
    <property type="match status" value="1"/>
</dbReference>
<dbReference type="PANTHER" id="PTHR23151:SF90">
    <property type="entry name" value="DIHYDROLIPOYLLYSINE-RESIDUE ACETYLTRANSFERASE COMPONENT OF PYRUVATE DEHYDROGENASE COMPLEX, MITOCHONDRIAL-RELATED"/>
    <property type="match status" value="1"/>
</dbReference>
<dbReference type="Pfam" id="PF02817">
    <property type="entry name" value="E3_binding"/>
    <property type="match status" value="1"/>
</dbReference>
<dbReference type="CDD" id="cd06849">
    <property type="entry name" value="lipoyl_domain"/>
    <property type="match status" value="1"/>
</dbReference>
<dbReference type="STRING" id="1915309.AXG55_05025"/>
<dbReference type="GO" id="GO:0004742">
    <property type="term" value="F:dihydrolipoyllysine-residue acetyltransferase activity"/>
    <property type="evidence" value="ECO:0007669"/>
    <property type="project" value="UniProtKB-UniRule"/>
</dbReference>
<dbReference type="KEGG" id="saqi:AXG55_05025"/>
<dbReference type="OrthoDB" id="5289324at2"/>
<accession>A0A1L4CZC6</accession>
<dbReference type="InterPro" id="IPR011053">
    <property type="entry name" value="Single_hybrid_motif"/>
</dbReference>
<gene>
    <name evidence="12" type="ORF">AXG55_05025</name>
</gene>
<dbReference type="InterPro" id="IPR045257">
    <property type="entry name" value="E2/Pdx1"/>
</dbReference>
<keyword evidence="5 8" id="KW-0012">Acyltransferase</keyword>
<feature type="region of interest" description="Disordered" evidence="9">
    <location>
        <begin position="96"/>
        <end position="126"/>
    </location>
</feature>
<dbReference type="InterPro" id="IPR001078">
    <property type="entry name" value="2-oxoacid_DH_actylTfrase"/>
</dbReference>
<comment type="subunit">
    <text evidence="2">Forms a 24-polypeptide structural core with octahedral symmetry.</text>
</comment>
<evidence type="ECO:0000256" key="3">
    <source>
        <dbReference type="ARBA" id="ARBA00022679"/>
    </source>
</evidence>
<comment type="catalytic activity">
    <reaction evidence="7 8">
        <text>N(6)-[(R)-dihydrolipoyl]-L-lysyl-[protein] + acetyl-CoA = N(6)-[(R)-S(8)-acetyldihydrolipoyl]-L-lysyl-[protein] + CoA</text>
        <dbReference type="Rhea" id="RHEA:17017"/>
        <dbReference type="Rhea" id="RHEA-COMP:10475"/>
        <dbReference type="Rhea" id="RHEA-COMP:10478"/>
        <dbReference type="ChEBI" id="CHEBI:57287"/>
        <dbReference type="ChEBI" id="CHEBI:57288"/>
        <dbReference type="ChEBI" id="CHEBI:83100"/>
        <dbReference type="ChEBI" id="CHEBI:83111"/>
        <dbReference type="EC" id="2.3.1.12"/>
    </reaction>
</comment>
<evidence type="ECO:0000313" key="12">
    <source>
        <dbReference type="EMBL" id="APJ03298.1"/>
    </source>
</evidence>
<dbReference type="EMBL" id="CP017834">
    <property type="protein sequence ID" value="APJ03298.1"/>
    <property type="molecule type" value="Genomic_DNA"/>
</dbReference>
<dbReference type="Proteomes" id="UP000184731">
    <property type="component" value="Chromosome"/>
</dbReference>
<dbReference type="GO" id="GO:0045254">
    <property type="term" value="C:pyruvate dehydrogenase complex"/>
    <property type="evidence" value="ECO:0007669"/>
    <property type="project" value="UniProtKB-UniRule"/>
</dbReference>
<evidence type="ECO:0000256" key="9">
    <source>
        <dbReference type="SAM" id="MobiDB-lite"/>
    </source>
</evidence>
<dbReference type="InterPro" id="IPR004167">
    <property type="entry name" value="PSBD"/>
</dbReference>
<dbReference type="Pfam" id="PF00364">
    <property type="entry name" value="Biotin_lipoyl"/>
    <property type="match status" value="1"/>
</dbReference>
<reference evidence="12 13" key="1">
    <citation type="submission" date="2016-10" db="EMBL/GenBank/DDBJ databases">
        <title>Silvanigrella aquatica sp. nov., isolated from a freshwater lake located in the Black Forest, Germany, description of Silvanigrellaceae fam. nov., Silvanigrellales ord. nov., reclassification of the order Bdellovibrionales in the class Oligoflexia, reclassification of the families Bacteriovoracaceae and Halobacteriovoraceae in the new order Bacteriovoracales ord. nov., and reclassification of the family Pseudobacteriovoracaceae in the order Oligoflexiales.</title>
        <authorList>
            <person name="Hahn M.W."/>
            <person name="Schmidt J."/>
            <person name="Koll U."/>
            <person name="Rohde M."/>
            <person name="Verbag S."/>
            <person name="Pitt A."/>
            <person name="Nakai R."/>
            <person name="Naganuma T."/>
            <person name="Lang E."/>
        </authorList>
    </citation>
    <scope>NUCLEOTIDE SEQUENCE [LARGE SCALE GENOMIC DNA]</scope>
    <source>
        <strain evidence="12 13">MWH-Nonnen-W8red</strain>
    </source>
</reference>
<organism evidence="12 13">
    <name type="scientific">Silvanigrella aquatica</name>
    <dbReference type="NCBI Taxonomy" id="1915309"/>
    <lineage>
        <taxon>Bacteria</taxon>
        <taxon>Pseudomonadati</taxon>
        <taxon>Bdellovibrionota</taxon>
        <taxon>Oligoflexia</taxon>
        <taxon>Silvanigrellales</taxon>
        <taxon>Silvanigrellaceae</taxon>
        <taxon>Silvanigrella</taxon>
    </lineage>
</organism>
<keyword evidence="3 8" id="KW-0808">Transferase</keyword>
<sequence>MATVMEMPKLSDTMSEGSVAHWLKKEGEKVSAGLPVIEIDTDKATMEYECPASGILLKILVGDGQKCPLQAPIAVIGKEGENWEEALEKYKAKKGGAASAPHAEAKKEAPAKSSSANVTASSAKTTTVPDAAVKASPLAKKIAADKGINLSSIQGSGPNGRIVQRDLDQASGGASSASPAIAFGSGAEVEKIPHTNMRKTIARRLAESVNTAPHFFLTVSINMTNLLNWRKEVVAKLPENEKFSVNDLVIFLTSRALKRHPALNSSWQDEYVAQYRDVHMSVAVALPNGLMTPVVRHADKLTVVQISQETKRLVKIAKEGKLQPNDYAGGTFSVSNLGMAGIESFTAIINPPQAAILAVGATVPTPAILPNGTVGVEQRMKVTLSCDHRVVDGAVGAEFLKTLKQFFEDPVSALFLG</sequence>
<dbReference type="PROSITE" id="PS50968">
    <property type="entry name" value="BIOTINYL_LIPOYL"/>
    <property type="match status" value="1"/>
</dbReference>
<keyword evidence="4 8" id="KW-0450">Lipoyl</keyword>
<dbReference type="PROSITE" id="PS51826">
    <property type="entry name" value="PSBD"/>
    <property type="match status" value="1"/>
</dbReference>
<evidence type="ECO:0000256" key="1">
    <source>
        <dbReference type="ARBA" id="ARBA00007317"/>
    </source>
</evidence>
<comment type="cofactor">
    <cofactor evidence="8">
        <name>(R)-lipoate</name>
        <dbReference type="ChEBI" id="CHEBI:83088"/>
    </cofactor>
    <text evidence="8">Binds 1 lipoyl cofactor covalently.</text>
</comment>
<evidence type="ECO:0000256" key="4">
    <source>
        <dbReference type="ARBA" id="ARBA00022823"/>
    </source>
</evidence>
<dbReference type="RefSeq" id="WP_148697029.1">
    <property type="nucleotide sequence ID" value="NZ_CP017834.1"/>
</dbReference>